<feature type="transmembrane region" description="Helical" evidence="6">
    <location>
        <begin position="20"/>
        <end position="39"/>
    </location>
</feature>
<sequence length="647" mass="73768">MKNISWFDRPIFRHRFSPVLVLTLLIIGVSFITRIALLGDAHKDMDWSVLHLLQVFGIGLFYDLVAVSYFIVPLVIYLWLIPEKIYHSKLQKVWLHVSFIVMCYILIFTAASEWVFWGEFGSRFNFIAVDYLLYTHEVIENIKESYPVGKILSGLTLIAIALWWSVKRAISSSVIDSQSNYLQRTKVAVVLLLLPVASFYLVTNKYKDLSENAVTNQLAGNGIYEFFAANLNNELDYATFYSNRPNLAVFQQLRTLLKTPEATFVSNDPYNLARQIKHDGPEKRLNVVLISIESMSADFMDTFGNNQHITPVMDDLAKKSLLFTNLYASGTRTVRGLEALSLALPPTPGQSIVRRPDNENLFSLGYVFKQKGYDSQFLYGGYGYFDNMNQFFSSNSYRVVDRTSLTDKDIHFENVWGVADEDLFTLSLREMDKAVANGKPFFSHIMTTSNHRPFTYPDGRIDISPKSKSREGGVKYTDWAIGDFIKRASQKPWFDNTVFVITADHCAASAGKTSIPLNRYHIPMLIYSPKHIQPGKMERLMGQVDIAPTLLGLLNFNYTSHFFGYDMYQLEPGRERLLLGTYQDVALIRNGQMAILSPKQVEKQVKPNFEDGSAIPETVDPKLAQEAVSWYQGASEVFRRKLSRHTP</sequence>
<dbReference type="InterPro" id="IPR017850">
    <property type="entry name" value="Alkaline_phosphatase_core_sf"/>
</dbReference>
<protein>
    <submittedName>
        <fullName evidence="8">Sulfatase-like hydrolase/transferase</fullName>
    </submittedName>
</protein>
<evidence type="ECO:0000256" key="6">
    <source>
        <dbReference type="SAM" id="Phobius"/>
    </source>
</evidence>
<evidence type="ECO:0000256" key="3">
    <source>
        <dbReference type="ARBA" id="ARBA00022692"/>
    </source>
</evidence>
<comment type="subcellular location">
    <subcellularLocation>
        <location evidence="1">Cell membrane</location>
        <topology evidence="1">Multi-pass membrane protein</topology>
    </subcellularLocation>
</comment>
<keyword evidence="2" id="KW-1003">Cell membrane</keyword>
<keyword evidence="9" id="KW-1185">Reference proteome</keyword>
<organism evidence="8 9">
    <name type="scientific">Leeia speluncae</name>
    <dbReference type="NCBI Taxonomy" id="2884804"/>
    <lineage>
        <taxon>Bacteria</taxon>
        <taxon>Pseudomonadati</taxon>
        <taxon>Pseudomonadota</taxon>
        <taxon>Betaproteobacteria</taxon>
        <taxon>Neisseriales</taxon>
        <taxon>Leeiaceae</taxon>
        <taxon>Leeia</taxon>
    </lineage>
</organism>
<dbReference type="PANTHER" id="PTHR47371">
    <property type="entry name" value="LIPOTEICHOIC ACID SYNTHASE"/>
    <property type="match status" value="1"/>
</dbReference>
<dbReference type="RefSeq" id="WP_227177292.1">
    <property type="nucleotide sequence ID" value="NZ_JAJBZT010000001.1"/>
</dbReference>
<comment type="caution">
    <text evidence="8">The sequence shown here is derived from an EMBL/GenBank/DDBJ whole genome shotgun (WGS) entry which is preliminary data.</text>
</comment>
<dbReference type="CDD" id="cd16015">
    <property type="entry name" value="LTA_synthase"/>
    <property type="match status" value="1"/>
</dbReference>
<dbReference type="PANTHER" id="PTHR47371:SF3">
    <property type="entry name" value="PHOSPHOGLYCEROL TRANSFERASE I"/>
    <property type="match status" value="1"/>
</dbReference>
<accession>A0ABS8D176</accession>
<feature type="transmembrane region" description="Helical" evidence="6">
    <location>
        <begin position="148"/>
        <end position="166"/>
    </location>
</feature>
<gene>
    <name evidence="8" type="ORF">LIN78_00045</name>
</gene>
<dbReference type="PIRSF" id="PIRSF005091">
    <property type="entry name" value="Mmb_sulf_HI1246"/>
    <property type="match status" value="1"/>
</dbReference>
<dbReference type="InterPro" id="IPR000917">
    <property type="entry name" value="Sulfatase_N"/>
</dbReference>
<dbReference type="Gene3D" id="3.40.720.10">
    <property type="entry name" value="Alkaline Phosphatase, subunit A"/>
    <property type="match status" value="1"/>
</dbReference>
<evidence type="ECO:0000256" key="5">
    <source>
        <dbReference type="ARBA" id="ARBA00023136"/>
    </source>
</evidence>
<feature type="transmembrane region" description="Helical" evidence="6">
    <location>
        <begin position="93"/>
        <end position="117"/>
    </location>
</feature>
<dbReference type="InterPro" id="IPR012160">
    <property type="entry name" value="LtaS-like"/>
</dbReference>
<evidence type="ECO:0000313" key="8">
    <source>
        <dbReference type="EMBL" id="MCB6181945.1"/>
    </source>
</evidence>
<dbReference type="EMBL" id="JAJBZT010000001">
    <property type="protein sequence ID" value="MCB6181945.1"/>
    <property type="molecule type" value="Genomic_DNA"/>
</dbReference>
<keyword evidence="5 6" id="KW-0472">Membrane</keyword>
<feature type="transmembrane region" description="Helical" evidence="6">
    <location>
        <begin position="187"/>
        <end position="203"/>
    </location>
</feature>
<evidence type="ECO:0000256" key="1">
    <source>
        <dbReference type="ARBA" id="ARBA00004651"/>
    </source>
</evidence>
<dbReference type="SUPFAM" id="SSF53649">
    <property type="entry name" value="Alkaline phosphatase-like"/>
    <property type="match status" value="1"/>
</dbReference>
<feature type="domain" description="Sulfatase N-terminal" evidence="7">
    <location>
        <begin position="286"/>
        <end position="555"/>
    </location>
</feature>
<dbReference type="Pfam" id="PF00884">
    <property type="entry name" value="Sulfatase"/>
    <property type="match status" value="1"/>
</dbReference>
<proteinExistence type="predicted"/>
<keyword evidence="3 6" id="KW-0812">Transmembrane</keyword>
<reference evidence="8" key="1">
    <citation type="submission" date="2021-10" db="EMBL/GenBank/DDBJ databases">
        <title>The complete genome sequence of Leeia sp. TBRC 13508.</title>
        <authorList>
            <person name="Charoenyingcharoen P."/>
            <person name="Yukphan P."/>
        </authorList>
    </citation>
    <scope>NUCLEOTIDE SEQUENCE</scope>
    <source>
        <strain evidence="8">TBRC 13508</strain>
    </source>
</reference>
<dbReference type="Proteomes" id="UP001165395">
    <property type="component" value="Unassembled WGS sequence"/>
</dbReference>
<dbReference type="InterPro" id="IPR050448">
    <property type="entry name" value="OpgB/LTA_synthase_biosynth"/>
</dbReference>
<evidence type="ECO:0000259" key="7">
    <source>
        <dbReference type="Pfam" id="PF00884"/>
    </source>
</evidence>
<evidence type="ECO:0000313" key="9">
    <source>
        <dbReference type="Proteomes" id="UP001165395"/>
    </source>
</evidence>
<evidence type="ECO:0000256" key="2">
    <source>
        <dbReference type="ARBA" id="ARBA00022475"/>
    </source>
</evidence>
<dbReference type="Gene3D" id="3.30.1120.80">
    <property type="match status" value="1"/>
</dbReference>
<keyword evidence="4 6" id="KW-1133">Transmembrane helix</keyword>
<name>A0ABS8D176_9NEIS</name>
<evidence type="ECO:0000256" key="4">
    <source>
        <dbReference type="ARBA" id="ARBA00022989"/>
    </source>
</evidence>
<feature type="transmembrane region" description="Helical" evidence="6">
    <location>
        <begin position="59"/>
        <end position="81"/>
    </location>
</feature>